<keyword evidence="8" id="KW-1185">Reference proteome</keyword>
<comment type="similarity">
    <text evidence="1">Belongs to the paxM FAD-dependent monooxygenase family.</text>
</comment>
<evidence type="ECO:0000256" key="2">
    <source>
        <dbReference type="ARBA" id="ARBA00022630"/>
    </source>
</evidence>
<keyword evidence="4" id="KW-0560">Oxidoreductase</keyword>
<dbReference type="Proteomes" id="UP001595075">
    <property type="component" value="Unassembled WGS sequence"/>
</dbReference>
<dbReference type="EMBL" id="JAZHXI010000001">
    <property type="protein sequence ID" value="KAL2075071.1"/>
    <property type="molecule type" value="Genomic_DNA"/>
</dbReference>
<evidence type="ECO:0000256" key="3">
    <source>
        <dbReference type="ARBA" id="ARBA00022827"/>
    </source>
</evidence>
<keyword evidence="5" id="KW-0503">Monooxygenase</keyword>
<dbReference type="PANTHER" id="PTHR13789">
    <property type="entry name" value="MONOOXYGENASE"/>
    <property type="match status" value="1"/>
</dbReference>
<comment type="caution">
    <text evidence="7">The sequence shown here is derived from an EMBL/GenBank/DDBJ whole genome shotgun (WGS) entry which is preliminary data.</text>
</comment>
<dbReference type="PRINTS" id="PR00420">
    <property type="entry name" value="RNGMNOXGNASE"/>
</dbReference>
<evidence type="ECO:0000256" key="5">
    <source>
        <dbReference type="ARBA" id="ARBA00023033"/>
    </source>
</evidence>
<gene>
    <name evidence="7" type="ORF">VTL71DRAFT_13</name>
</gene>
<dbReference type="SUPFAM" id="SSF51905">
    <property type="entry name" value="FAD/NAD(P)-binding domain"/>
    <property type="match status" value="1"/>
</dbReference>
<feature type="domain" description="FAD-binding" evidence="6">
    <location>
        <begin position="9"/>
        <end position="193"/>
    </location>
</feature>
<evidence type="ECO:0000313" key="8">
    <source>
        <dbReference type="Proteomes" id="UP001595075"/>
    </source>
</evidence>
<accession>A0ABR4CYX8</accession>
<dbReference type="Gene3D" id="3.50.50.60">
    <property type="entry name" value="FAD/NAD(P)-binding domain"/>
    <property type="match status" value="1"/>
</dbReference>
<evidence type="ECO:0000259" key="6">
    <source>
        <dbReference type="Pfam" id="PF01494"/>
    </source>
</evidence>
<keyword evidence="2" id="KW-0285">Flavoprotein</keyword>
<evidence type="ECO:0000256" key="4">
    <source>
        <dbReference type="ARBA" id="ARBA00023002"/>
    </source>
</evidence>
<proteinExistence type="inferred from homology"/>
<evidence type="ECO:0000313" key="7">
    <source>
        <dbReference type="EMBL" id="KAL2075071.1"/>
    </source>
</evidence>
<dbReference type="InterPro" id="IPR002938">
    <property type="entry name" value="FAD-bd"/>
</dbReference>
<dbReference type="PANTHER" id="PTHR13789:SF309">
    <property type="entry name" value="PUTATIVE (AFU_ORTHOLOGUE AFUA_6G14510)-RELATED"/>
    <property type="match status" value="1"/>
</dbReference>
<organism evidence="7 8">
    <name type="scientific">Oculimacula yallundae</name>
    <dbReference type="NCBI Taxonomy" id="86028"/>
    <lineage>
        <taxon>Eukaryota</taxon>
        <taxon>Fungi</taxon>
        <taxon>Dikarya</taxon>
        <taxon>Ascomycota</taxon>
        <taxon>Pezizomycotina</taxon>
        <taxon>Leotiomycetes</taxon>
        <taxon>Helotiales</taxon>
        <taxon>Ploettnerulaceae</taxon>
        <taxon>Oculimacula</taxon>
    </lineage>
</organism>
<name>A0ABR4CYX8_9HELO</name>
<dbReference type="InterPro" id="IPR036188">
    <property type="entry name" value="FAD/NAD-bd_sf"/>
</dbReference>
<sequence>MTISNHKPRVLIIGLGIAGPLLALLLKKKGYNPIILEKVSSLGDAGASMMLFPNGLKAISSISSALADKISSLSPSLEMLHDSTWKGEVLGGTKLPKIWKEIWGQPACGVKRTELNLLLKDEAVDAGIQVLEGWKLVDITHNADGTVTAISSIGLTQSGDFLVGCDGIHSTTRSILLQTHGQNSTDEPEFTGLIQTAGMSPTAASLRGVPGMRNWYGPDTHIIAYPVSGTTTSWAITSRSKVQELETWKALSPSELAAQKTSLLNGLETWDEPVRTLVHDAEKIIRYGLFDRPVLESKFWVSKEGRTVLIGDAAHPTSPHLGQGGNQAAEDAWWLASLLPDFGSEENGKDIDGLALREVFETFANMRGERTAMLVIGARAVGERRVMGSDECCERDEALRREWKDEKGIEEKWRGLLQEPFLT</sequence>
<evidence type="ECO:0000256" key="1">
    <source>
        <dbReference type="ARBA" id="ARBA00007992"/>
    </source>
</evidence>
<dbReference type="InterPro" id="IPR050493">
    <property type="entry name" value="FAD-dep_Monooxygenase_BioMet"/>
</dbReference>
<reference evidence="7 8" key="1">
    <citation type="journal article" date="2024" name="Commun. Biol.">
        <title>Comparative genomic analysis of thermophilic fungi reveals convergent evolutionary adaptations and gene losses.</title>
        <authorList>
            <person name="Steindorff A.S."/>
            <person name="Aguilar-Pontes M.V."/>
            <person name="Robinson A.J."/>
            <person name="Andreopoulos B."/>
            <person name="LaButti K."/>
            <person name="Kuo A."/>
            <person name="Mondo S."/>
            <person name="Riley R."/>
            <person name="Otillar R."/>
            <person name="Haridas S."/>
            <person name="Lipzen A."/>
            <person name="Grimwood J."/>
            <person name="Schmutz J."/>
            <person name="Clum A."/>
            <person name="Reid I.D."/>
            <person name="Moisan M.C."/>
            <person name="Butler G."/>
            <person name="Nguyen T.T.M."/>
            <person name="Dewar K."/>
            <person name="Conant G."/>
            <person name="Drula E."/>
            <person name="Henrissat B."/>
            <person name="Hansel C."/>
            <person name="Singer S."/>
            <person name="Hutchinson M.I."/>
            <person name="de Vries R.P."/>
            <person name="Natvig D.O."/>
            <person name="Powell A.J."/>
            <person name="Tsang A."/>
            <person name="Grigoriev I.V."/>
        </authorList>
    </citation>
    <scope>NUCLEOTIDE SEQUENCE [LARGE SCALE GENOMIC DNA]</scope>
    <source>
        <strain evidence="7 8">CBS 494.80</strain>
    </source>
</reference>
<keyword evidence="3" id="KW-0274">FAD</keyword>
<protein>
    <recommendedName>
        <fullName evidence="6">FAD-binding domain-containing protein</fullName>
    </recommendedName>
</protein>
<dbReference type="Pfam" id="PF01494">
    <property type="entry name" value="FAD_binding_3"/>
    <property type="match status" value="2"/>
</dbReference>
<feature type="domain" description="FAD-binding" evidence="6">
    <location>
        <begin position="303"/>
        <end position="340"/>
    </location>
</feature>